<feature type="transmembrane region" description="Helical" evidence="2">
    <location>
        <begin position="305"/>
        <end position="332"/>
    </location>
</feature>
<evidence type="ECO:0000259" key="3">
    <source>
        <dbReference type="Pfam" id="PF20153"/>
    </source>
</evidence>
<dbReference type="AlphaFoldDB" id="A0AAD4LY22"/>
<evidence type="ECO:0000256" key="2">
    <source>
        <dbReference type="SAM" id="Phobius"/>
    </source>
</evidence>
<dbReference type="EMBL" id="WTXG01000071">
    <property type="protein sequence ID" value="KAI0294638.1"/>
    <property type="molecule type" value="Genomic_DNA"/>
</dbReference>
<organism evidence="4 5">
    <name type="scientific">Multifurca ochricompacta</name>
    <dbReference type="NCBI Taxonomy" id="376703"/>
    <lineage>
        <taxon>Eukaryota</taxon>
        <taxon>Fungi</taxon>
        <taxon>Dikarya</taxon>
        <taxon>Basidiomycota</taxon>
        <taxon>Agaricomycotina</taxon>
        <taxon>Agaricomycetes</taxon>
        <taxon>Russulales</taxon>
        <taxon>Russulaceae</taxon>
        <taxon>Multifurca</taxon>
    </lineage>
</organism>
<dbReference type="InterPro" id="IPR045338">
    <property type="entry name" value="DUF6535"/>
</dbReference>
<sequence>MSFEASPLPHTSLESRRGTGLLDSSQVGDISDIPAVARQLHTPPTGSAAIDAAISEGSSSGDKYHEVESSSMHVSSTSTVGRGKQSGPAPCPLLVPLPESDEEDSSESMRHGGATRTMDGKSQDGDAYSTHIDERPTPQGNPAIQSLTRPSDTDDSQALWVIGDSALERRDRRVHERWQAGLGSSSQSNILSVLILCIALELYRRTKAAHPGLIARIRARHIARAGRNTPFSPIISLFFEADAPFVHSNTAFLTGLCTTLVCTLMSDLALRWVARYETRLLPPRNASPRDRMIARMEWNERMERLAVPWLLEVGIPGLLYVAICLFYTGAIMRAFPYLSNPICAALGILLMVFSISALWSFEPALDARFRPRPVSSAGR</sequence>
<evidence type="ECO:0000256" key="1">
    <source>
        <dbReference type="SAM" id="MobiDB-lite"/>
    </source>
</evidence>
<feature type="transmembrane region" description="Helical" evidence="2">
    <location>
        <begin position="338"/>
        <end position="361"/>
    </location>
</feature>
<keyword evidence="5" id="KW-1185">Reference proteome</keyword>
<feature type="domain" description="DUF6535" evidence="3">
    <location>
        <begin position="165"/>
        <end position="333"/>
    </location>
</feature>
<keyword evidence="2" id="KW-0472">Membrane</keyword>
<feature type="compositionally biased region" description="Low complexity" evidence="1">
    <location>
        <begin position="69"/>
        <end position="79"/>
    </location>
</feature>
<keyword evidence="2" id="KW-0812">Transmembrane</keyword>
<dbReference type="Proteomes" id="UP001203297">
    <property type="component" value="Unassembled WGS sequence"/>
</dbReference>
<accession>A0AAD4LY22</accession>
<comment type="caution">
    <text evidence="4">The sequence shown here is derived from an EMBL/GenBank/DDBJ whole genome shotgun (WGS) entry which is preliminary data.</text>
</comment>
<proteinExistence type="predicted"/>
<evidence type="ECO:0000313" key="4">
    <source>
        <dbReference type="EMBL" id="KAI0294638.1"/>
    </source>
</evidence>
<name>A0AAD4LY22_9AGAM</name>
<keyword evidence="2" id="KW-1133">Transmembrane helix</keyword>
<gene>
    <name evidence="4" type="ORF">B0F90DRAFT_1821115</name>
</gene>
<protein>
    <recommendedName>
        <fullName evidence="3">DUF6535 domain-containing protein</fullName>
    </recommendedName>
</protein>
<evidence type="ECO:0000313" key="5">
    <source>
        <dbReference type="Proteomes" id="UP001203297"/>
    </source>
</evidence>
<dbReference type="Pfam" id="PF20153">
    <property type="entry name" value="DUF6535"/>
    <property type="match status" value="1"/>
</dbReference>
<reference evidence="4" key="1">
    <citation type="journal article" date="2022" name="New Phytol.">
        <title>Evolutionary transition to the ectomycorrhizal habit in the genomes of a hyperdiverse lineage of mushroom-forming fungi.</title>
        <authorList>
            <person name="Looney B."/>
            <person name="Miyauchi S."/>
            <person name="Morin E."/>
            <person name="Drula E."/>
            <person name="Courty P.E."/>
            <person name="Kohler A."/>
            <person name="Kuo A."/>
            <person name="LaButti K."/>
            <person name="Pangilinan J."/>
            <person name="Lipzen A."/>
            <person name="Riley R."/>
            <person name="Andreopoulos W."/>
            <person name="He G."/>
            <person name="Johnson J."/>
            <person name="Nolan M."/>
            <person name="Tritt A."/>
            <person name="Barry K.W."/>
            <person name="Grigoriev I.V."/>
            <person name="Nagy L.G."/>
            <person name="Hibbett D."/>
            <person name="Henrissat B."/>
            <person name="Matheny P.B."/>
            <person name="Labbe J."/>
            <person name="Martin F.M."/>
        </authorList>
    </citation>
    <scope>NUCLEOTIDE SEQUENCE</scope>
    <source>
        <strain evidence="4">BPL690</strain>
    </source>
</reference>
<feature type="region of interest" description="Disordered" evidence="1">
    <location>
        <begin position="1"/>
        <end position="155"/>
    </location>
</feature>
<feature type="compositionally biased region" description="Polar residues" evidence="1">
    <location>
        <begin position="138"/>
        <end position="150"/>
    </location>
</feature>